<reference evidence="6" key="1">
    <citation type="journal article" date="2019" name="Int. J. Syst. Evol. Microbiol.">
        <title>The Global Catalogue of Microorganisms (GCM) 10K type strain sequencing project: providing services to taxonomists for standard genome sequencing and annotation.</title>
        <authorList>
            <consortium name="The Broad Institute Genomics Platform"/>
            <consortium name="The Broad Institute Genome Sequencing Center for Infectious Disease"/>
            <person name="Wu L."/>
            <person name="Ma J."/>
        </authorList>
    </citation>
    <scope>NUCLEOTIDE SEQUENCE [LARGE SCALE GENOMIC DNA]</scope>
    <source>
        <strain evidence="6">KCTC 32255</strain>
    </source>
</reference>
<evidence type="ECO:0000256" key="1">
    <source>
        <dbReference type="ARBA" id="ARBA00008791"/>
    </source>
</evidence>
<evidence type="ECO:0000256" key="2">
    <source>
        <dbReference type="ARBA" id="ARBA00022741"/>
    </source>
</evidence>
<dbReference type="PRINTS" id="PR01438">
    <property type="entry name" value="UNVRSLSTRESS"/>
</dbReference>
<evidence type="ECO:0000259" key="4">
    <source>
        <dbReference type="Pfam" id="PF00582"/>
    </source>
</evidence>
<dbReference type="InterPro" id="IPR014729">
    <property type="entry name" value="Rossmann-like_a/b/a_fold"/>
</dbReference>
<keyword evidence="6" id="KW-1185">Reference proteome</keyword>
<organism evidence="5 6">
    <name type="scientific">Haloechinothrix salitolerans</name>
    <dbReference type="NCBI Taxonomy" id="926830"/>
    <lineage>
        <taxon>Bacteria</taxon>
        <taxon>Bacillati</taxon>
        <taxon>Actinomycetota</taxon>
        <taxon>Actinomycetes</taxon>
        <taxon>Pseudonocardiales</taxon>
        <taxon>Pseudonocardiaceae</taxon>
        <taxon>Haloechinothrix</taxon>
    </lineage>
</organism>
<protein>
    <submittedName>
        <fullName evidence="5">Universal stress protein</fullName>
    </submittedName>
</protein>
<accession>A0ABW2BYM0</accession>
<name>A0ABW2BYM0_9PSEU</name>
<feature type="domain" description="UspA" evidence="4">
    <location>
        <begin position="11"/>
        <end position="146"/>
    </location>
</feature>
<evidence type="ECO:0000313" key="5">
    <source>
        <dbReference type="EMBL" id="MFC6867654.1"/>
    </source>
</evidence>
<dbReference type="EMBL" id="JBHSXX010000001">
    <property type="protein sequence ID" value="MFC6867654.1"/>
    <property type="molecule type" value="Genomic_DNA"/>
</dbReference>
<dbReference type="RefSeq" id="WP_345401230.1">
    <property type="nucleotide sequence ID" value="NZ_BAABLA010000104.1"/>
</dbReference>
<proteinExistence type="inferred from homology"/>
<sequence>MNDVVPENYPVVVGVDGSESALTAVRWGARDAAHRHTSLRLVHALGLPSLYVGAWPPSGELREKLAQQGIEILAAAEDAAKQVADIEVETVSDNGDPAPVLIEKSRHARLTVLGASGHGGFLAGLALGSTPVKVASHAHSPIVVVRGEDADSRPERDPVLVGIDGSPLSESALSFAFEEASLRGAPLTAVHTWFDGDAAEMLTPERFAEEWGTVQDVAERMLAERLAGWGEKYPDVSVERVVERGRPHQKLLKLSEKAQLVVVGSRGRGGFAGLLLGSHSQALIHAAKCPVMVVRPAEDRE</sequence>
<keyword evidence="3" id="KW-0067">ATP-binding</keyword>
<evidence type="ECO:0000256" key="3">
    <source>
        <dbReference type="ARBA" id="ARBA00022840"/>
    </source>
</evidence>
<keyword evidence="2" id="KW-0547">Nucleotide-binding</keyword>
<dbReference type="PANTHER" id="PTHR46268:SF27">
    <property type="entry name" value="UNIVERSAL STRESS PROTEIN RV2623"/>
    <property type="match status" value="1"/>
</dbReference>
<evidence type="ECO:0000313" key="6">
    <source>
        <dbReference type="Proteomes" id="UP001596337"/>
    </source>
</evidence>
<feature type="domain" description="UspA" evidence="4">
    <location>
        <begin position="157"/>
        <end position="295"/>
    </location>
</feature>
<dbReference type="Gene3D" id="3.40.50.620">
    <property type="entry name" value="HUPs"/>
    <property type="match status" value="2"/>
</dbReference>
<dbReference type="Proteomes" id="UP001596337">
    <property type="component" value="Unassembled WGS sequence"/>
</dbReference>
<comment type="similarity">
    <text evidence="1">Belongs to the universal stress protein A family.</text>
</comment>
<dbReference type="InterPro" id="IPR006015">
    <property type="entry name" value="Universal_stress_UspA"/>
</dbReference>
<dbReference type="PANTHER" id="PTHR46268">
    <property type="entry name" value="STRESS RESPONSE PROTEIN NHAX"/>
    <property type="match status" value="1"/>
</dbReference>
<dbReference type="InterPro" id="IPR006016">
    <property type="entry name" value="UspA"/>
</dbReference>
<dbReference type="SUPFAM" id="SSF52402">
    <property type="entry name" value="Adenine nucleotide alpha hydrolases-like"/>
    <property type="match status" value="2"/>
</dbReference>
<dbReference type="Pfam" id="PF00582">
    <property type="entry name" value="Usp"/>
    <property type="match status" value="2"/>
</dbReference>
<gene>
    <name evidence="5" type="ORF">ACFQGD_10880</name>
</gene>
<comment type="caution">
    <text evidence="5">The sequence shown here is derived from an EMBL/GenBank/DDBJ whole genome shotgun (WGS) entry which is preliminary data.</text>
</comment>